<sequence length="214" mass="21666">MRYSAVFLAATAFSSLGLAQSGTNETGTGPTIDANSVPYQERQNWCRSQTQTCPQICDGRFDSNTCDPNTLTYGCVCADGTTPNTSDYEQTLPSFVCRKYRDQCVANNPTDKDAQDACLAIECGTKLPTEDSASSTVSSASSATESASSTGSGSSEASETASSTSGSEEAASQTASDGAASATADSAAVALNLASTYGTGLLAAGILGAFGLAL</sequence>
<dbReference type="Proteomes" id="UP000803884">
    <property type="component" value="Unassembled WGS sequence"/>
</dbReference>
<dbReference type="Pfam" id="PF24808">
    <property type="entry name" value="DUF7707"/>
    <property type="match status" value="1"/>
</dbReference>
<feature type="region of interest" description="Disordered" evidence="1">
    <location>
        <begin position="129"/>
        <end position="178"/>
    </location>
</feature>
<evidence type="ECO:0000256" key="2">
    <source>
        <dbReference type="SAM" id="SignalP"/>
    </source>
</evidence>
<evidence type="ECO:0000256" key="1">
    <source>
        <dbReference type="SAM" id="MobiDB-lite"/>
    </source>
</evidence>
<feature type="signal peptide" evidence="2">
    <location>
        <begin position="1"/>
        <end position="19"/>
    </location>
</feature>
<accession>A0AB34KUN2</accession>
<dbReference type="GeneID" id="96004319"/>
<dbReference type="AlphaFoldDB" id="A0AB34KUN2"/>
<evidence type="ECO:0000259" key="3">
    <source>
        <dbReference type="Pfam" id="PF24808"/>
    </source>
</evidence>
<feature type="domain" description="DUF7707" evidence="3">
    <location>
        <begin position="31"/>
        <end position="126"/>
    </location>
</feature>
<feature type="compositionally biased region" description="Low complexity" evidence="1">
    <location>
        <begin position="132"/>
        <end position="178"/>
    </location>
</feature>
<keyword evidence="5" id="KW-1185">Reference proteome</keyword>
<reference evidence="4 5" key="1">
    <citation type="journal article" date="2020" name="Microbiol. Resour. Announc.">
        <title>Draft Genome Sequence of a Cladosporium Species Isolated from the Mesophotic Ascidian Didemnum maculosum.</title>
        <authorList>
            <person name="Gioti A."/>
            <person name="Siaperas R."/>
            <person name="Nikolaivits E."/>
            <person name="Le Goff G."/>
            <person name="Ouazzani J."/>
            <person name="Kotoulas G."/>
            <person name="Topakas E."/>
        </authorList>
    </citation>
    <scope>NUCLEOTIDE SEQUENCE [LARGE SCALE GENOMIC DNA]</scope>
    <source>
        <strain evidence="4 5">TM138-S3</strain>
    </source>
</reference>
<comment type="caution">
    <text evidence="4">The sequence shown here is derived from an EMBL/GenBank/DDBJ whole genome shotgun (WGS) entry which is preliminary data.</text>
</comment>
<dbReference type="InterPro" id="IPR056124">
    <property type="entry name" value="DUF7707"/>
</dbReference>
<dbReference type="RefSeq" id="XP_069231598.1">
    <property type="nucleotide sequence ID" value="XM_069371481.1"/>
</dbReference>
<evidence type="ECO:0000313" key="4">
    <source>
        <dbReference type="EMBL" id="KAL1588493.1"/>
    </source>
</evidence>
<keyword evidence="2" id="KW-0732">Signal</keyword>
<dbReference type="EMBL" id="JAAQHG020000007">
    <property type="protein sequence ID" value="KAL1588493.1"/>
    <property type="molecule type" value="Genomic_DNA"/>
</dbReference>
<gene>
    <name evidence="4" type="ORF">WHR41_02875</name>
</gene>
<proteinExistence type="predicted"/>
<organism evidence="4 5">
    <name type="scientific">Cladosporium halotolerans</name>
    <dbReference type="NCBI Taxonomy" id="1052096"/>
    <lineage>
        <taxon>Eukaryota</taxon>
        <taxon>Fungi</taxon>
        <taxon>Dikarya</taxon>
        <taxon>Ascomycota</taxon>
        <taxon>Pezizomycotina</taxon>
        <taxon>Dothideomycetes</taxon>
        <taxon>Dothideomycetidae</taxon>
        <taxon>Cladosporiales</taxon>
        <taxon>Cladosporiaceae</taxon>
        <taxon>Cladosporium</taxon>
    </lineage>
</organism>
<dbReference type="PANTHER" id="PTHR38118">
    <property type="entry name" value="ANCHORED CELL WALL PROTEIN 11-RELATED"/>
    <property type="match status" value="1"/>
</dbReference>
<evidence type="ECO:0000313" key="5">
    <source>
        <dbReference type="Proteomes" id="UP000803884"/>
    </source>
</evidence>
<name>A0AB34KUN2_9PEZI</name>
<dbReference type="PANTHER" id="PTHR38118:SF2">
    <property type="entry name" value="CDP-ALCOHOL PHOSPHATIDYLTRANSFERASE PROTEIN"/>
    <property type="match status" value="1"/>
</dbReference>
<feature type="chain" id="PRO_5044321540" description="DUF7707 domain-containing protein" evidence="2">
    <location>
        <begin position="20"/>
        <end position="214"/>
    </location>
</feature>
<protein>
    <recommendedName>
        <fullName evidence="3">DUF7707 domain-containing protein</fullName>
    </recommendedName>
</protein>